<evidence type="ECO:0000256" key="1">
    <source>
        <dbReference type="SAM" id="MobiDB-lite"/>
    </source>
</evidence>
<dbReference type="PROSITE" id="PS50003">
    <property type="entry name" value="PH_DOMAIN"/>
    <property type="match status" value="1"/>
</dbReference>
<dbReference type="PANTHER" id="PTHR22902">
    <property type="entry name" value="SESQUIPEDALIAN"/>
    <property type="match status" value="1"/>
</dbReference>
<protein>
    <recommendedName>
        <fullName evidence="2">PH domain-containing protein</fullName>
    </recommendedName>
</protein>
<dbReference type="PANTHER" id="PTHR22902:SF53">
    <property type="entry name" value="INOSITOL PHOSPHATASE INTERACTING PROTEIN, ISOFORM A"/>
    <property type="match status" value="1"/>
</dbReference>
<evidence type="ECO:0000313" key="3">
    <source>
        <dbReference type="EMBL" id="KAL3319209.1"/>
    </source>
</evidence>
<gene>
    <name evidence="3" type="ORF">Ciccas_002127</name>
</gene>
<sequence>MKIYNEKTLAYFCRKATILKEGYLEKKKPDTENAFQRRYFILTGNILTYFDKKNDKEALGCVLLENHNIDLRDDCTFAIAFGSPENKIREYVLKASSPNMAEEWMHVLTKCDTENTRALLFWLESQRGLSSSSYPKNDPDSTAISPEADFPRTNPFVNHDSRHDEQTDHLKWLLQFDWQQLHQMARNHLINT</sequence>
<dbReference type="InterPro" id="IPR001849">
    <property type="entry name" value="PH_domain"/>
</dbReference>
<feature type="compositionally biased region" description="Polar residues" evidence="1">
    <location>
        <begin position="129"/>
        <end position="144"/>
    </location>
</feature>
<organism evidence="3 4">
    <name type="scientific">Cichlidogyrus casuarinus</name>
    <dbReference type="NCBI Taxonomy" id="1844966"/>
    <lineage>
        <taxon>Eukaryota</taxon>
        <taxon>Metazoa</taxon>
        <taxon>Spiralia</taxon>
        <taxon>Lophotrochozoa</taxon>
        <taxon>Platyhelminthes</taxon>
        <taxon>Monogenea</taxon>
        <taxon>Monopisthocotylea</taxon>
        <taxon>Dactylogyridea</taxon>
        <taxon>Ancyrocephalidae</taxon>
        <taxon>Cichlidogyrus</taxon>
    </lineage>
</organism>
<accession>A0ABD2QI64</accession>
<reference evidence="3 4" key="1">
    <citation type="submission" date="2024-11" db="EMBL/GenBank/DDBJ databases">
        <title>Adaptive evolution of stress response genes in parasites aligns with host niche diversity.</title>
        <authorList>
            <person name="Hahn C."/>
            <person name="Resl P."/>
        </authorList>
    </citation>
    <scope>NUCLEOTIDE SEQUENCE [LARGE SCALE GENOMIC DNA]</scope>
    <source>
        <strain evidence="3">EGGRZ-B1_66</strain>
        <tissue evidence="3">Body</tissue>
    </source>
</reference>
<comment type="caution">
    <text evidence="3">The sequence shown here is derived from an EMBL/GenBank/DDBJ whole genome shotgun (WGS) entry which is preliminary data.</text>
</comment>
<dbReference type="AlphaFoldDB" id="A0ABD2QI64"/>
<dbReference type="Pfam" id="PF00169">
    <property type="entry name" value="PH"/>
    <property type="match status" value="1"/>
</dbReference>
<dbReference type="Gene3D" id="2.30.29.30">
    <property type="entry name" value="Pleckstrin-homology domain (PH domain)/Phosphotyrosine-binding domain (PTB)"/>
    <property type="match status" value="1"/>
</dbReference>
<dbReference type="SUPFAM" id="SSF50729">
    <property type="entry name" value="PH domain-like"/>
    <property type="match status" value="1"/>
</dbReference>
<feature type="region of interest" description="Disordered" evidence="1">
    <location>
        <begin position="129"/>
        <end position="153"/>
    </location>
</feature>
<keyword evidence="4" id="KW-1185">Reference proteome</keyword>
<dbReference type="SMART" id="SM00233">
    <property type="entry name" value="PH"/>
    <property type="match status" value="1"/>
</dbReference>
<dbReference type="Proteomes" id="UP001626550">
    <property type="component" value="Unassembled WGS sequence"/>
</dbReference>
<dbReference type="InterPro" id="IPR011993">
    <property type="entry name" value="PH-like_dom_sf"/>
</dbReference>
<evidence type="ECO:0000313" key="4">
    <source>
        <dbReference type="Proteomes" id="UP001626550"/>
    </source>
</evidence>
<name>A0ABD2QI64_9PLAT</name>
<feature type="domain" description="PH" evidence="2">
    <location>
        <begin position="17"/>
        <end position="113"/>
    </location>
</feature>
<dbReference type="InterPro" id="IPR045188">
    <property type="entry name" value="Boi1/Boi2-like"/>
</dbReference>
<evidence type="ECO:0000259" key="2">
    <source>
        <dbReference type="PROSITE" id="PS50003"/>
    </source>
</evidence>
<dbReference type="EMBL" id="JBJKFK010000159">
    <property type="protein sequence ID" value="KAL3319209.1"/>
    <property type="molecule type" value="Genomic_DNA"/>
</dbReference>
<proteinExistence type="predicted"/>